<gene>
    <name evidence="5" type="primary">truB</name>
    <name evidence="10" type="ORF">SAMN05444170_2918</name>
</gene>
<feature type="active site" description="Nucleophile" evidence="5">
    <location>
        <position position="95"/>
    </location>
</feature>
<evidence type="ECO:0000256" key="2">
    <source>
        <dbReference type="ARBA" id="ARBA00005642"/>
    </source>
</evidence>
<reference evidence="11" key="1">
    <citation type="submission" date="2016-11" db="EMBL/GenBank/DDBJ databases">
        <authorList>
            <person name="Varghese N."/>
            <person name="Submissions S."/>
        </authorList>
    </citation>
    <scope>NUCLEOTIDE SEQUENCE [LARGE SCALE GENOMIC DNA]</scope>
    <source>
        <strain evidence="11">GAS401</strain>
    </source>
</reference>
<name>A0A1M7TX41_9BRAD</name>
<proteinExistence type="inferred from homology"/>
<dbReference type="GO" id="GO:1990481">
    <property type="term" value="P:mRNA pseudouridine synthesis"/>
    <property type="evidence" value="ECO:0007669"/>
    <property type="project" value="TreeGrafter"/>
</dbReference>
<evidence type="ECO:0000256" key="3">
    <source>
        <dbReference type="ARBA" id="ARBA00022694"/>
    </source>
</evidence>
<comment type="function">
    <text evidence="5">Responsible for synthesis of pseudouridine from uracil-55 in the psi GC loop of transfer RNAs.</text>
</comment>
<feature type="domain" description="tRNA pseudouridine synthase II TruB subfamily 1 C-terminal" evidence="8">
    <location>
        <begin position="296"/>
        <end position="353"/>
    </location>
</feature>
<protein>
    <recommendedName>
        <fullName evidence="5">tRNA pseudouridine synthase B</fullName>
        <ecNumber evidence="5">5.4.99.25</ecNumber>
    </recommendedName>
    <alternativeName>
        <fullName evidence="5">tRNA pseudouridine(55) synthase</fullName>
        <shortName evidence="5">Psi55 synthase</shortName>
    </alternativeName>
    <alternativeName>
        <fullName evidence="5">tRNA pseudouridylate synthase</fullName>
    </alternativeName>
    <alternativeName>
        <fullName evidence="5">tRNA-uridine isomerase</fullName>
    </alternativeName>
</protein>
<dbReference type="Gene3D" id="3.30.2350.10">
    <property type="entry name" value="Pseudouridine synthase"/>
    <property type="match status" value="1"/>
</dbReference>
<evidence type="ECO:0000256" key="1">
    <source>
        <dbReference type="ARBA" id="ARBA00000385"/>
    </source>
</evidence>
<dbReference type="AlphaFoldDB" id="A0A1M7TX41"/>
<feature type="domain" description="tRNA pseudouridylate synthase B C-terminal" evidence="9">
    <location>
        <begin position="229"/>
        <end position="292"/>
    </location>
</feature>
<dbReference type="InterPro" id="IPR002501">
    <property type="entry name" value="PsdUridine_synth_N"/>
</dbReference>
<dbReference type="GO" id="GO:0003723">
    <property type="term" value="F:RNA binding"/>
    <property type="evidence" value="ECO:0007669"/>
    <property type="project" value="InterPro"/>
</dbReference>
<comment type="catalytic activity">
    <reaction evidence="1 5">
        <text>uridine(55) in tRNA = pseudouridine(55) in tRNA</text>
        <dbReference type="Rhea" id="RHEA:42532"/>
        <dbReference type="Rhea" id="RHEA-COMP:10101"/>
        <dbReference type="Rhea" id="RHEA-COMP:10102"/>
        <dbReference type="ChEBI" id="CHEBI:65314"/>
        <dbReference type="ChEBI" id="CHEBI:65315"/>
        <dbReference type="EC" id="5.4.99.25"/>
    </reaction>
</comment>
<dbReference type="Pfam" id="PF01509">
    <property type="entry name" value="TruB_N"/>
    <property type="match status" value="1"/>
</dbReference>
<evidence type="ECO:0000259" key="9">
    <source>
        <dbReference type="Pfam" id="PF16198"/>
    </source>
</evidence>
<dbReference type="EMBL" id="LT670849">
    <property type="protein sequence ID" value="SHN75276.1"/>
    <property type="molecule type" value="Genomic_DNA"/>
</dbReference>
<evidence type="ECO:0000256" key="5">
    <source>
        <dbReference type="HAMAP-Rule" id="MF_01080"/>
    </source>
</evidence>
<comment type="similarity">
    <text evidence="2 5">Belongs to the pseudouridine synthase TruB family. Type 1 subfamily.</text>
</comment>
<evidence type="ECO:0000259" key="7">
    <source>
        <dbReference type="Pfam" id="PF01509"/>
    </source>
</evidence>
<feature type="region of interest" description="Disordered" evidence="6">
    <location>
        <begin position="1"/>
        <end position="58"/>
    </location>
</feature>
<dbReference type="Pfam" id="PF16198">
    <property type="entry name" value="TruB_C_2"/>
    <property type="match status" value="1"/>
</dbReference>
<keyword evidence="3 5" id="KW-0819">tRNA processing</keyword>
<feature type="domain" description="Pseudouridine synthase II N-terminal" evidence="7">
    <location>
        <begin position="80"/>
        <end position="228"/>
    </location>
</feature>
<dbReference type="NCBIfam" id="TIGR00431">
    <property type="entry name" value="TruB"/>
    <property type="match status" value="1"/>
</dbReference>
<dbReference type="InterPro" id="IPR014780">
    <property type="entry name" value="tRNA_psdUridine_synth_TruB"/>
</dbReference>
<dbReference type="Proteomes" id="UP000184096">
    <property type="component" value="Chromosome I"/>
</dbReference>
<dbReference type="EC" id="5.4.99.25" evidence="5"/>
<accession>A0A1M7TX41</accession>
<evidence type="ECO:0000313" key="11">
    <source>
        <dbReference type="Proteomes" id="UP000184096"/>
    </source>
</evidence>
<dbReference type="PANTHER" id="PTHR13767:SF2">
    <property type="entry name" value="PSEUDOURIDYLATE SYNTHASE TRUB1"/>
    <property type="match status" value="1"/>
</dbReference>
<dbReference type="GO" id="GO:0031119">
    <property type="term" value="P:tRNA pseudouridine synthesis"/>
    <property type="evidence" value="ECO:0007669"/>
    <property type="project" value="UniProtKB-UniRule"/>
</dbReference>
<dbReference type="GO" id="GO:0160148">
    <property type="term" value="F:tRNA pseudouridine(55) synthase activity"/>
    <property type="evidence" value="ECO:0007669"/>
    <property type="project" value="UniProtKB-EC"/>
</dbReference>
<dbReference type="SUPFAM" id="SSF55120">
    <property type="entry name" value="Pseudouridine synthase"/>
    <property type="match status" value="1"/>
</dbReference>
<sequence length="369" mass="40224">MMTVTTANPAIEPQIADSAAADKNIFAAPHDDARRVNNDPRQQPSKQNRQPRRDKRDVHGWVVLDKPIGMTSTHAVAVVKRLFSAKRAGHAGTLDPLASGGLPIAIGEATKTVPFVMDGRKRYRFTVTWGEERDTDDTEGRVVKSSEVRPTPEAIRALLPRFTGLIEQIPPQYSAIKIQGERAYDLARDGEIVELKPRHVEIHELTLTEQLDNDRSVFEAECGKGTYVRALARDMGRILGCFGHISALRRTLVGPFDENDMIPLEQLEALCDRAASGEGSLADALLPVETALDDIPALAVTRADAARLHRGQAVLLRGRDAPNCSGTVYVTVAGRLLALAEIGNGELIPKRVFNLNGLTASPARNDESI</sequence>
<organism evidence="10 11">
    <name type="scientific">Bradyrhizobium erythrophlei</name>
    <dbReference type="NCBI Taxonomy" id="1437360"/>
    <lineage>
        <taxon>Bacteria</taxon>
        <taxon>Pseudomonadati</taxon>
        <taxon>Pseudomonadota</taxon>
        <taxon>Alphaproteobacteria</taxon>
        <taxon>Hyphomicrobiales</taxon>
        <taxon>Nitrobacteraceae</taxon>
        <taxon>Bradyrhizobium</taxon>
    </lineage>
</organism>
<dbReference type="HAMAP" id="MF_01080">
    <property type="entry name" value="TruB_bact"/>
    <property type="match status" value="1"/>
</dbReference>
<evidence type="ECO:0000313" key="10">
    <source>
        <dbReference type="EMBL" id="SHN75276.1"/>
    </source>
</evidence>
<keyword evidence="11" id="KW-1185">Reference proteome</keyword>
<evidence type="ECO:0000256" key="6">
    <source>
        <dbReference type="SAM" id="MobiDB-lite"/>
    </source>
</evidence>
<keyword evidence="4 5" id="KW-0413">Isomerase</keyword>
<feature type="compositionally biased region" description="Polar residues" evidence="6">
    <location>
        <begin position="39"/>
        <end position="48"/>
    </location>
</feature>
<evidence type="ECO:0000256" key="4">
    <source>
        <dbReference type="ARBA" id="ARBA00023235"/>
    </source>
</evidence>
<dbReference type="PANTHER" id="PTHR13767">
    <property type="entry name" value="TRNA-PSEUDOURIDINE SYNTHASE"/>
    <property type="match status" value="1"/>
</dbReference>
<dbReference type="Pfam" id="PF09157">
    <property type="entry name" value="TruB-C_2"/>
    <property type="match status" value="1"/>
</dbReference>
<feature type="compositionally biased region" description="Basic and acidic residues" evidence="6">
    <location>
        <begin position="29"/>
        <end position="38"/>
    </location>
</feature>
<dbReference type="InterPro" id="IPR020103">
    <property type="entry name" value="PsdUridine_synth_cat_dom_sf"/>
</dbReference>
<evidence type="ECO:0000259" key="8">
    <source>
        <dbReference type="Pfam" id="PF09157"/>
    </source>
</evidence>
<dbReference type="CDD" id="cd02573">
    <property type="entry name" value="PseudoU_synth_EcTruB"/>
    <property type="match status" value="1"/>
</dbReference>
<dbReference type="InterPro" id="IPR032819">
    <property type="entry name" value="TruB_C"/>
</dbReference>
<dbReference type="InterPro" id="IPR015240">
    <property type="entry name" value="tRNA_sdUridine_synth_fam1_C"/>
</dbReference>